<dbReference type="PANTHER" id="PTHR39166:SF1">
    <property type="entry name" value="BLL1166 PROTEIN"/>
    <property type="match status" value="1"/>
</dbReference>
<dbReference type="InterPro" id="IPR009267">
    <property type="entry name" value="NTP_transf_6"/>
</dbReference>
<gene>
    <name evidence="1" type="ORF">KB449_10045</name>
</gene>
<dbReference type="PANTHER" id="PTHR39166">
    <property type="entry name" value="BLL1166 PROTEIN"/>
    <property type="match status" value="1"/>
</dbReference>
<proteinExistence type="predicted"/>
<evidence type="ECO:0000313" key="2">
    <source>
        <dbReference type="Proteomes" id="UP001161691"/>
    </source>
</evidence>
<dbReference type="EMBL" id="JAGRPV010000001">
    <property type="protein sequence ID" value="MDI4645304.1"/>
    <property type="molecule type" value="Genomic_DNA"/>
</dbReference>
<sequence length="206" mass="23249">MDERMLLTLVQADEEMMSELRAVSSLRLPDWWIAAGFVRSKLWDVLSGTTSRTRLPDVDVIYFDAADPDESIEKQYEAELRRRMPNVPWSVKNQARMHAVNDRSPYRSSLDAVANYPETATALALTLDDAGLPMLGAPHGLADAVAMRIAPTPAFAADPALQAIFERRIDAKRWDRIWPGVSYERRLQSNQRVERIDAGEARVVPD</sequence>
<dbReference type="Pfam" id="PF06042">
    <property type="entry name" value="NTP_transf_6"/>
    <property type="match status" value="1"/>
</dbReference>
<name>A0ABT6TEP0_9BACL</name>
<evidence type="ECO:0000313" key="1">
    <source>
        <dbReference type="EMBL" id="MDI4645304.1"/>
    </source>
</evidence>
<reference evidence="1" key="1">
    <citation type="submission" date="2023-04" db="EMBL/GenBank/DDBJ databases">
        <title>Comparative genomic analysis of Cohnella hashimotonis sp. nov., isolated from the International Space Station.</title>
        <authorList>
            <person name="Venkateswaran K."/>
            <person name="Simpson A."/>
        </authorList>
    </citation>
    <scope>NUCLEOTIDE SEQUENCE</scope>
    <source>
        <strain evidence="1">F6_2S_P_1</strain>
    </source>
</reference>
<protein>
    <submittedName>
        <fullName evidence="1">Nucleotidyltransferase family protein</fullName>
    </submittedName>
</protein>
<accession>A0ABT6TEP0</accession>
<dbReference type="RefSeq" id="WP_282908248.1">
    <property type="nucleotide sequence ID" value="NZ_JAGRPV010000001.1"/>
</dbReference>
<organism evidence="1 2">
    <name type="scientific">Cohnella hashimotonis</name>
    <dbReference type="NCBI Taxonomy" id="2826895"/>
    <lineage>
        <taxon>Bacteria</taxon>
        <taxon>Bacillati</taxon>
        <taxon>Bacillota</taxon>
        <taxon>Bacilli</taxon>
        <taxon>Bacillales</taxon>
        <taxon>Paenibacillaceae</taxon>
        <taxon>Cohnella</taxon>
    </lineage>
</organism>
<keyword evidence="2" id="KW-1185">Reference proteome</keyword>
<dbReference type="Proteomes" id="UP001161691">
    <property type="component" value="Unassembled WGS sequence"/>
</dbReference>
<comment type="caution">
    <text evidence="1">The sequence shown here is derived from an EMBL/GenBank/DDBJ whole genome shotgun (WGS) entry which is preliminary data.</text>
</comment>